<protein>
    <submittedName>
        <fullName evidence="1">Uncharacterized protein</fullName>
    </submittedName>
</protein>
<dbReference type="EMBL" id="QXGF01000262">
    <property type="protein sequence ID" value="KAE8943250.1"/>
    <property type="molecule type" value="Genomic_DNA"/>
</dbReference>
<reference evidence="1 2" key="1">
    <citation type="submission" date="2018-08" db="EMBL/GenBank/DDBJ databases">
        <title>Genomic investigation of the strawberry pathogen Phytophthora fragariae indicates pathogenicity is determined by transcriptional variation in three key races.</title>
        <authorList>
            <person name="Adams T.M."/>
            <person name="Armitage A.D."/>
            <person name="Sobczyk M.K."/>
            <person name="Bates H.J."/>
            <person name="Dunwell J.M."/>
            <person name="Nellist C.F."/>
            <person name="Harrison R.J."/>
        </authorList>
    </citation>
    <scope>NUCLEOTIDE SEQUENCE [LARGE SCALE GENOMIC DNA]</scope>
    <source>
        <strain evidence="1 2">NOV-9</strain>
    </source>
</reference>
<dbReference type="AlphaFoldDB" id="A0A6A3FGW5"/>
<proteinExistence type="predicted"/>
<evidence type="ECO:0000313" key="2">
    <source>
        <dbReference type="Proteomes" id="UP000429523"/>
    </source>
</evidence>
<comment type="caution">
    <text evidence="1">The sequence shown here is derived from an EMBL/GenBank/DDBJ whole genome shotgun (WGS) entry which is preliminary data.</text>
</comment>
<sequence>MIQDDLEMHDKQLSLLSLYEVLKKNPTFNSSREKLIQFKPFTFLNKQKPPIAHEISRLPVTKPLLRPEDIVRMFPMDLITKCMAKVTVYQRKHSGVRELDIALEIVGLGVFANSTVALMKKGTRHSKLCKSFLVEENPELPIVLKNIPLLSNKAQVLDLTAKECLTDEIMHISLTKKFGTDPNIVVFAASTLGVVLDGHITANQSDIQLSMSGLSKEIVLFPVNCNGNH</sequence>
<name>A0A6A3FGW5_9STRA</name>
<gene>
    <name evidence="1" type="ORF">PF009_g7018</name>
</gene>
<dbReference type="Proteomes" id="UP000429523">
    <property type="component" value="Unassembled WGS sequence"/>
</dbReference>
<organism evidence="1 2">
    <name type="scientific">Phytophthora fragariae</name>
    <dbReference type="NCBI Taxonomy" id="53985"/>
    <lineage>
        <taxon>Eukaryota</taxon>
        <taxon>Sar</taxon>
        <taxon>Stramenopiles</taxon>
        <taxon>Oomycota</taxon>
        <taxon>Peronosporomycetes</taxon>
        <taxon>Peronosporales</taxon>
        <taxon>Peronosporaceae</taxon>
        <taxon>Phytophthora</taxon>
    </lineage>
</organism>
<accession>A0A6A3FGW5</accession>
<evidence type="ECO:0000313" key="1">
    <source>
        <dbReference type="EMBL" id="KAE8943250.1"/>
    </source>
</evidence>